<organism evidence="1 2">
    <name type="scientific">Ktedonobacter racemifer DSM 44963</name>
    <dbReference type="NCBI Taxonomy" id="485913"/>
    <lineage>
        <taxon>Bacteria</taxon>
        <taxon>Bacillati</taxon>
        <taxon>Chloroflexota</taxon>
        <taxon>Ktedonobacteria</taxon>
        <taxon>Ktedonobacterales</taxon>
        <taxon>Ktedonobacteraceae</taxon>
        <taxon>Ktedonobacter</taxon>
    </lineage>
</organism>
<dbReference type="AlphaFoldDB" id="D6U1Y1"/>
<dbReference type="OrthoDB" id="546653at2"/>
<dbReference type="RefSeq" id="WP_007917901.1">
    <property type="nucleotide sequence ID" value="NZ_ADVG01000004.1"/>
</dbReference>
<evidence type="ECO:0000313" key="2">
    <source>
        <dbReference type="Proteomes" id="UP000004508"/>
    </source>
</evidence>
<reference evidence="1 2" key="1">
    <citation type="journal article" date="2011" name="Stand. Genomic Sci.">
        <title>Non-contiguous finished genome sequence and contextual data of the filamentous soil bacterium Ktedonobacter racemifer type strain (SOSP1-21).</title>
        <authorList>
            <person name="Chang Y.J."/>
            <person name="Land M."/>
            <person name="Hauser L."/>
            <person name="Chertkov O."/>
            <person name="Del Rio T.G."/>
            <person name="Nolan M."/>
            <person name="Copeland A."/>
            <person name="Tice H."/>
            <person name="Cheng J.F."/>
            <person name="Lucas S."/>
            <person name="Han C."/>
            <person name="Goodwin L."/>
            <person name="Pitluck S."/>
            <person name="Ivanova N."/>
            <person name="Ovchinikova G."/>
            <person name="Pati A."/>
            <person name="Chen A."/>
            <person name="Palaniappan K."/>
            <person name="Mavromatis K."/>
            <person name="Liolios K."/>
            <person name="Brettin T."/>
            <person name="Fiebig A."/>
            <person name="Rohde M."/>
            <person name="Abt B."/>
            <person name="Goker M."/>
            <person name="Detter J.C."/>
            <person name="Woyke T."/>
            <person name="Bristow J."/>
            <person name="Eisen J.A."/>
            <person name="Markowitz V."/>
            <person name="Hugenholtz P."/>
            <person name="Kyrpides N.C."/>
            <person name="Klenk H.P."/>
            <person name="Lapidus A."/>
        </authorList>
    </citation>
    <scope>NUCLEOTIDE SEQUENCE [LARGE SCALE GENOMIC DNA]</scope>
    <source>
        <strain evidence="2">DSM 44963</strain>
    </source>
</reference>
<dbReference type="InParanoid" id="D6U1Y1"/>
<dbReference type="EMBL" id="ADVG01000004">
    <property type="protein sequence ID" value="EFH80865.1"/>
    <property type="molecule type" value="Genomic_DNA"/>
</dbReference>
<proteinExistence type="predicted"/>
<gene>
    <name evidence="1" type="ORF">Krac_1497</name>
</gene>
<protein>
    <submittedName>
        <fullName evidence="1">Uncharacterized protein</fullName>
    </submittedName>
</protein>
<accession>D6U1Y1</accession>
<sequence>MRLTYEQMKEQARQSGKRVTDFIALAAQNDPFYAGRPNNRRQAQWFAELWRGLGYEQRTHLRRVHYQLVSQASAIVNSRCFFLSRKETEVGKRQARQLMRKTGLSTAVLALTG</sequence>
<evidence type="ECO:0000313" key="1">
    <source>
        <dbReference type="EMBL" id="EFH80865.1"/>
    </source>
</evidence>
<dbReference type="Proteomes" id="UP000004508">
    <property type="component" value="Unassembled WGS sequence"/>
</dbReference>
<name>D6U1Y1_KTERA</name>
<keyword evidence="2" id="KW-1185">Reference proteome</keyword>
<comment type="caution">
    <text evidence="1">The sequence shown here is derived from an EMBL/GenBank/DDBJ whole genome shotgun (WGS) entry which is preliminary data.</text>
</comment>